<comment type="function">
    <text evidence="6">Part of a membrane-bound complex that couples electron transfer with translocation of ions across the membrane.</text>
</comment>
<dbReference type="InterPro" id="IPR007329">
    <property type="entry name" value="FMN-bd"/>
</dbReference>
<protein>
    <recommendedName>
        <fullName evidence="6">Ion-translocating oxidoreductase complex subunit G</fullName>
        <ecNumber evidence="6">7.-.-.-</ecNumber>
    </recommendedName>
    <alternativeName>
        <fullName evidence="6">Rnf electron transport complex subunit G</fullName>
    </alternativeName>
</protein>
<dbReference type="PANTHER" id="PTHR36118">
    <property type="entry name" value="ION-TRANSLOCATING OXIDOREDUCTASE COMPLEX SUBUNIT G"/>
    <property type="match status" value="1"/>
</dbReference>
<keyword evidence="6" id="KW-0812">Transmembrane</keyword>
<dbReference type="AlphaFoldDB" id="A0A1B1YFV5"/>
<accession>A0A1B1YFV5</accession>
<comment type="subcellular location">
    <subcellularLocation>
        <location evidence="6">Cell membrane</location>
        <topology evidence="6">Single-pass membrane protein</topology>
    </subcellularLocation>
</comment>
<comment type="subunit">
    <text evidence="6">The complex is composed of six subunits: RnfA, RnfB, RnfC, RnfD, RnfE and RnfG.</text>
</comment>
<keyword evidence="6" id="KW-1133">Transmembrane helix</keyword>
<keyword evidence="5 6" id="KW-0249">Electron transport</keyword>
<evidence type="ECO:0000256" key="1">
    <source>
        <dbReference type="ARBA" id="ARBA00022448"/>
    </source>
</evidence>
<reference evidence="8 9" key="1">
    <citation type="submission" date="2016-02" db="EMBL/GenBank/DDBJ databases">
        <title>Comparison of Clostridium stercorarium subspecies using comparative genomics and transcriptomics.</title>
        <authorList>
            <person name="Schellenberg J."/>
            <person name="Thallinger G."/>
            <person name="Levin D.B."/>
            <person name="Zhang X."/>
            <person name="Alvare G."/>
            <person name="Fristensky B."/>
            <person name="Sparling R."/>
        </authorList>
    </citation>
    <scope>NUCLEOTIDE SEQUENCE [LARGE SCALE GENOMIC DNA]</scope>
    <source>
        <strain evidence="8 9">DSM 2910</strain>
    </source>
</reference>
<keyword evidence="6" id="KW-1003">Cell membrane</keyword>
<evidence type="ECO:0000256" key="2">
    <source>
        <dbReference type="ARBA" id="ARBA00022553"/>
    </source>
</evidence>
<comment type="similarity">
    <text evidence="6">Belongs to the RnfG family.</text>
</comment>
<organism evidence="8 9">
    <name type="scientific">Thermoclostridium stercorarium subsp. thermolacticum DSM 2910</name>
    <dbReference type="NCBI Taxonomy" id="1121336"/>
    <lineage>
        <taxon>Bacteria</taxon>
        <taxon>Bacillati</taxon>
        <taxon>Bacillota</taxon>
        <taxon>Clostridia</taxon>
        <taxon>Eubacteriales</taxon>
        <taxon>Oscillospiraceae</taxon>
        <taxon>Thermoclostridium</taxon>
    </lineage>
</organism>
<keyword evidence="6" id="KW-1278">Translocase</keyword>
<evidence type="ECO:0000313" key="9">
    <source>
        <dbReference type="Proteomes" id="UP000092971"/>
    </source>
</evidence>
<dbReference type="Pfam" id="PF04205">
    <property type="entry name" value="FMN_bind"/>
    <property type="match status" value="1"/>
</dbReference>
<dbReference type="GO" id="GO:0009055">
    <property type="term" value="F:electron transfer activity"/>
    <property type="evidence" value="ECO:0007669"/>
    <property type="project" value="InterPro"/>
</dbReference>
<feature type="modified residue" description="FMN phosphoryl threonine" evidence="6">
    <location>
        <position position="165"/>
    </location>
</feature>
<proteinExistence type="inferred from homology"/>
<evidence type="ECO:0000256" key="4">
    <source>
        <dbReference type="ARBA" id="ARBA00022643"/>
    </source>
</evidence>
<dbReference type="EMBL" id="CP014672">
    <property type="protein sequence ID" value="ANW99641.1"/>
    <property type="molecule type" value="Genomic_DNA"/>
</dbReference>
<comment type="cofactor">
    <cofactor evidence="6">
        <name>FMN</name>
        <dbReference type="ChEBI" id="CHEBI:58210"/>
    </cofactor>
</comment>
<name>A0A1B1YFV5_THEST</name>
<keyword evidence="1 6" id="KW-0813">Transport</keyword>
<dbReference type="EC" id="7.-.-.-" evidence="6"/>
<dbReference type="HAMAP" id="MF_00479">
    <property type="entry name" value="RsxG_RnfG"/>
    <property type="match status" value="1"/>
</dbReference>
<keyword evidence="2 6" id="KW-0597">Phosphoprotein</keyword>
<dbReference type="GO" id="GO:0022900">
    <property type="term" value="P:electron transport chain"/>
    <property type="evidence" value="ECO:0007669"/>
    <property type="project" value="UniProtKB-UniRule"/>
</dbReference>
<sequence length="190" mass="20216">MWDSIIKPTLVLFIVCAVVTGALAYVNGMTKDIILARTEEEQEQYRIQVMNGADRFVKLEEEGLLSDKVAGVYEAYSQDNLIGYVVDVTTKGYGGTINLTVGVNTDGHVTGVIVGDNSETPGLGSKAKEPDFINQFGEVTVNDTLSVVKQGKKSANEIQAISGATITSRAVTDGVQAALDAVKLIMNGVN</sequence>
<evidence type="ECO:0000256" key="6">
    <source>
        <dbReference type="HAMAP-Rule" id="MF_00479"/>
    </source>
</evidence>
<dbReference type="RefSeq" id="WP_015360065.1">
    <property type="nucleotide sequence ID" value="NZ_CP014672.1"/>
</dbReference>
<dbReference type="PANTHER" id="PTHR36118:SF1">
    <property type="entry name" value="ION-TRANSLOCATING OXIDOREDUCTASE COMPLEX SUBUNIT G"/>
    <property type="match status" value="1"/>
</dbReference>
<keyword evidence="4 6" id="KW-0288">FMN</keyword>
<evidence type="ECO:0000256" key="5">
    <source>
        <dbReference type="ARBA" id="ARBA00022982"/>
    </source>
</evidence>
<keyword evidence="6" id="KW-0472">Membrane</keyword>
<dbReference type="OrthoDB" id="9794010at2"/>
<evidence type="ECO:0000259" key="7">
    <source>
        <dbReference type="SMART" id="SM00900"/>
    </source>
</evidence>
<dbReference type="GO" id="GO:0010181">
    <property type="term" value="F:FMN binding"/>
    <property type="evidence" value="ECO:0007669"/>
    <property type="project" value="InterPro"/>
</dbReference>
<gene>
    <name evidence="6" type="primary">rnfG</name>
    <name evidence="8" type="ORF">CSTERTH_11640</name>
</gene>
<dbReference type="SMART" id="SM00900">
    <property type="entry name" value="FMN_bind"/>
    <property type="match status" value="1"/>
</dbReference>
<dbReference type="NCBIfam" id="TIGR01947">
    <property type="entry name" value="rnfG"/>
    <property type="match status" value="1"/>
</dbReference>
<dbReference type="GO" id="GO:0005886">
    <property type="term" value="C:plasma membrane"/>
    <property type="evidence" value="ECO:0007669"/>
    <property type="project" value="UniProtKB-SubCell"/>
</dbReference>
<feature type="domain" description="FMN-binding" evidence="7">
    <location>
        <begin position="92"/>
        <end position="182"/>
    </location>
</feature>
<dbReference type="Proteomes" id="UP000092971">
    <property type="component" value="Chromosome"/>
</dbReference>
<evidence type="ECO:0000256" key="3">
    <source>
        <dbReference type="ARBA" id="ARBA00022630"/>
    </source>
</evidence>
<keyword evidence="3 6" id="KW-0285">Flavoprotein</keyword>
<evidence type="ECO:0000313" key="8">
    <source>
        <dbReference type="EMBL" id="ANW99641.1"/>
    </source>
</evidence>
<dbReference type="PIRSF" id="PIRSF006091">
    <property type="entry name" value="E_trnsport_RnfG"/>
    <property type="match status" value="1"/>
</dbReference>
<dbReference type="InterPro" id="IPR010209">
    <property type="entry name" value="Ion_transpt_RnfG/RsxG"/>
</dbReference>